<feature type="compositionally biased region" description="Low complexity" evidence="1">
    <location>
        <begin position="505"/>
        <end position="521"/>
    </location>
</feature>
<reference evidence="3 4" key="1">
    <citation type="submission" date="2023-04" db="EMBL/GenBank/DDBJ databases">
        <title>A novel bacteria isolated from coastal sediment.</title>
        <authorList>
            <person name="Liu X.-J."/>
            <person name="Du Z.-J."/>
        </authorList>
    </citation>
    <scope>NUCLEOTIDE SEQUENCE [LARGE SCALE GENOMIC DNA]</scope>
    <source>
        <strain evidence="3 4">SDUM461003</strain>
    </source>
</reference>
<organism evidence="3 4">
    <name type="scientific">Thalassobacterium maritimum</name>
    <dbReference type="NCBI Taxonomy" id="3041265"/>
    <lineage>
        <taxon>Bacteria</taxon>
        <taxon>Pseudomonadati</taxon>
        <taxon>Verrucomicrobiota</taxon>
        <taxon>Opitutia</taxon>
        <taxon>Puniceicoccales</taxon>
        <taxon>Coraliomargaritaceae</taxon>
        <taxon>Thalassobacterium</taxon>
    </lineage>
</organism>
<keyword evidence="2" id="KW-0472">Membrane</keyword>
<evidence type="ECO:0000256" key="2">
    <source>
        <dbReference type="SAM" id="Phobius"/>
    </source>
</evidence>
<protein>
    <submittedName>
        <fullName evidence="3">Uncharacterized protein</fullName>
    </submittedName>
</protein>
<feature type="region of interest" description="Disordered" evidence="1">
    <location>
        <begin position="93"/>
        <end position="146"/>
    </location>
</feature>
<evidence type="ECO:0000256" key="1">
    <source>
        <dbReference type="SAM" id="MobiDB-lite"/>
    </source>
</evidence>
<feature type="transmembrane region" description="Helical" evidence="2">
    <location>
        <begin position="267"/>
        <end position="286"/>
    </location>
</feature>
<feature type="compositionally biased region" description="Low complexity" evidence="1">
    <location>
        <begin position="116"/>
        <end position="142"/>
    </location>
</feature>
<name>A0ABU1AYZ3_9BACT</name>
<comment type="caution">
    <text evidence="3">The sequence shown here is derived from an EMBL/GenBank/DDBJ whole genome shotgun (WGS) entry which is preliminary data.</text>
</comment>
<dbReference type="Proteomes" id="UP001225316">
    <property type="component" value="Unassembled WGS sequence"/>
</dbReference>
<sequence>MSEKATLLSSIPPVKTTESNDGRQSLLAPMPVLSNVESTTEAKMKVEDPSQSYSQSYSSSGNDAAENEAVTAAPALMKIEPIKATGKVSLLSQTREAPPVPVRTPAKEVELAKPVASSSSTTSTATAASTTSTASTKPASSALLKPVELEPSPEPASVTGFQMVTYASFVLNFLLAGAVAVILYKKAMKLAEERFVVSAKAMAIAGVLIMLHGFFATYLYAAHLNDSVSTAPLFLTMGVWILVGPAVGIITRHLLARGDKPNMKAGMVDAAVYGLIFFLTACGVSSGIKTNAALLASILAGFLMIVPIARSLTAFGRAKARHQELNETSDKILIYGLLLLPALLPVLAFANVCGLSDALTLFLINFITFDFVLVVSLSLMASADEFIPAQESGQAAASVAAAAVTADAAPEAVEVAESREAVAAAAAADPEPMQEVPASVPAARPEKLKTGNPDDPIIQFLNGEVDEEEAPLNFDKPSSVAKPASSRPLPPRKPGHPGIKPPKKPGTSSAAKAPKAPNAPSRLKAPAKPKKRF</sequence>
<feature type="compositionally biased region" description="Low complexity" evidence="1">
    <location>
        <begin position="50"/>
        <end position="60"/>
    </location>
</feature>
<keyword evidence="2" id="KW-0812">Transmembrane</keyword>
<feature type="transmembrane region" description="Helical" evidence="2">
    <location>
        <begin position="233"/>
        <end position="255"/>
    </location>
</feature>
<feature type="region of interest" description="Disordered" evidence="1">
    <location>
        <begin position="1"/>
        <end position="66"/>
    </location>
</feature>
<keyword evidence="4" id="KW-1185">Reference proteome</keyword>
<feature type="transmembrane region" description="Helical" evidence="2">
    <location>
        <begin position="196"/>
        <end position="221"/>
    </location>
</feature>
<dbReference type="RefSeq" id="WP_308952296.1">
    <property type="nucleotide sequence ID" value="NZ_JARXHW010000065.1"/>
</dbReference>
<feature type="transmembrane region" description="Helical" evidence="2">
    <location>
        <begin position="292"/>
        <end position="312"/>
    </location>
</feature>
<evidence type="ECO:0000313" key="4">
    <source>
        <dbReference type="Proteomes" id="UP001225316"/>
    </source>
</evidence>
<gene>
    <name evidence="3" type="ORF">QEH52_17755</name>
</gene>
<keyword evidence="2" id="KW-1133">Transmembrane helix</keyword>
<feature type="transmembrane region" description="Helical" evidence="2">
    <location>
        <begin position="163"/>
        <end position="184"/>
    </location>
</feature>
<evidence type="ECO:0000313" key="3">
    <source>
        <dbReference type="EMBL" id="MDQ8209378.1"/>
    </source>
</evidence>
<proteinExistence type="predicted"/>
<dbReference type="EMBL" id="JARXHW010000065">
    <property type="protein sequence ID" value="MDQ8209378.1"/>
    <property type="molecule type" value="Genomic_DNA"/>
</dbReference>
<accession>A0ABU1AYZ3</accession>
<feature type="region of interest" description="Disordered" evidence="1">
    <location>
        <begin position="423"/>
        <end position="533"/>
    </location>
</feature>
<feature type="transmembrane region" description="Helical" evidence="2">
    <location>
        <begin position="332"/>
        <end position="352"/>
    </location>
</feature>
<feature type="transmembrane region" description="Helical" evidence="2">
    <location>
        <begin position="358"/>
        <end position="380"/>
    </location>
</feature>